<organism evidence="4 5">
    <name type="scientific">Paecilomyces lecythidis</name>
    <dbReference type="NCBI Taxonomy" id="3004212"/>
    <lineage>
        <taxon>Eukaryota</taxon>
        <taxon>Fungi</taxon>
        <taxon>Dikarya</taxon>
        <taxon>Ascomycota</taxon>
        <taxon>Pezizomycotina</taxon>
        <taxon>Eurotiomycetes</taxon>
        <taxon>Eurotiomycetidae</taxon>
        <taxon>Eurotiales</taxon>
        <taxon>Thermoascaceae</taxon>
        <taxon>Paecilomyces</taxon>
    </lineage>
</organism>
<evidence type="ECO:0000256" key="2">
    <source>
        <dbReference type="ARBA" id="ARBA00022857"/>
    </source>
</evidence>
<dbReference type="InterPro" id="IPR002347">
    <property type="entry name" value="SDR_fam"/>
</dbReference>
<evidence type="ECO:0000313" key="5">
    <source>
        <dbReference type="Proteomes" id="UP001583193"/>
    </source>
</evidence>
<dbReference type="InterPro" id="IPR020904">
    <property type="entry name" value="Sc_DH/Rdtase_CS"/>
</dbReference>
<accession>A0ABR3XF05</accession>
<dbReference type="CDD" id="cd05233">
    <property type="entry name" value="SDR_c"/>
    <property type="match status" value="1"/>
</dbReference>
<evidence type="ECO:0000256" key="3">
    <source>
        <dbReference type="ARBA" id="ARBA00023002"/>
    </source>
</evidence>
<dbReference type="PROSITE" id="PS00061">
    <property type="entry name" value="ADH_SHORT"/>
    <property type="match status" value="1"/>
</dbReference>
<sequence length="259" mass="26918">MAQLQDKVISISGAGSGIGAATARVAAQRGASLSLADINQEGLNAIVNELKASGVNLLATHVDVSESDSVNNWITKTMQHFGTLDGAANIAGVISLPGRQGVFDIVDTPSEHWDWVIGVNQTGLFHCIQAQLRVMKSGGSIVNVSSVAGLKGYPSQVSYTASKHAVIGITRVAAKEAGASGIRVNAVAPGLVGTPMLQRLTGNYWAATSNETDDIKTDAVPLKRVSHPEEIAKTICFSLSDDASYTTGTTFVVDGGLML</sequence>
<protein>
    <submittedName>
        <fullName evidence="4">Uncharacterized protein</fullName>
    </submittedName>
</protein>
<keyword evidence="3" id="KW-0560">Oxidoreductase</keyword>
<dbReference type="PANTHER" id="PTHR24321">
    <property type="entry name" value="DEHYDROGENASES, SHORT CHAIN"/>
    <property type="match status" value="1"/>
</dbReference>
<dbReference type="EMBL" id="JAVDPF010000020">
    <property type="protein sequence ID" value="KAL1874204.1"/>
    <property type="molecule type" value="Genomic_DNA"/>
</dbReference>
<evidence type="ECO:0000313" key="4">
    <source>
        <dbReference type="EMBL" id="KAL1874204.1"/>
    </source>
</evidence>
<comment type="similarity">
    <text evidence="1">Belongs to the short-chain dehydrogenases/reductases (SDR) family.</text>
</comment>
<dbReference type="Proteomes" id="UP001583193">
    <property type="component" value="Unassembled WGS sequence"/>
</dbReference>
<comment type="caution">
    <text evidence="4">The sequence shown here is derived from an EMBL/GenBank/DDBJ whole genome shotgun (WGS) entry which is preliminary data.</text>
</comment>
<keyword evidence="5" id="KW-1185">Reference proteome</keyword>
<reference evidence="4 5" key="1">
    <citation type="journal article" date="2024" name="IMA Fungus">
        <title>IMA Genome - F19 : A genome assembly and annotation guide to empower mycologists, including annotated draft genome sequences of Ceratocystis pirilliformis, Diaporthe australafricana, Fusarium ophioides, Paecilomyces lecythidis, and Sporothrix stenoceras.</title>
        <authorList>
            <person name="Aylward J."/>
            <person name="Wilson A.M."/>
            <person name="Visagie C.M."/>
            <person name="Spraker J."/>
            <person name="Barnes I."/>
            <person name="Buitendag C."/>
            <person name="Ceriani C."/>
            <person name="Del Mar Angel L."/>
            <person name="du Plessis D."/>
            <person name="Fuchs T."/>
            <person name="Gasser K."/>
            <person name="Kramer D."/>
            <person name="Li W."/>
            <person name="Munsamy K."/>
            <person name="Piso A."/>
            <person name="Price J.L."/>
            <person name="Sonnekus B."/>
            <person name="Thomas C."/>
            <person name="van der Nest A."/>
            <person name="van Dijk A."/>
            <person name="van Heerden A."/>
            <person name="van Vuuren N."/>
            <person name="Yilmaz N."/>
            <person name="Duong T.A."/>
            <person name="van der Merwe N.A."/>
            <person name="Wingfield M.J."/>
            <person name="Wingfield B.D."/>
        </authorList>
    </citation>
    <scope>NUCLEOTIDE SEQUENCE [LARGE SCALE GENOMIC DNA]</scope>
    <source>
        <strain evidence="4 5">CMW 18167</strain>
    </source>
</reference>
<dbReference type="PRINTS" id="PR00080">
    <property type="entry name" value="SDRFAMILY"/>
</dbReference>
<name>A0ABR3XF05_9EURO</name>
<keyword evidence="2" id="KW-0521">NADP</keyword>
<dbReference type="Gene3D" id="3.40.50.720">
    <property type="entry name" value="NAD(P)-binding Rossmann-like Domain"/>
    <property type="match status" value="1"/>
</dbReference>
<dbReference type="InterPro" id="IPR036291">
    <property type="entry name" value="NAD(P)-bd_dom_sf"/>
</dbReference>
<gene>
    <name evidence="4" type="ORF">Plec18167_006141</name>
</gene>
<evidence type="ECO:0000256" key="1">
    <source>
        <dbReference type="ARBA" id="ARBA00006484"/>
    </source>
</evidence>
<dbReference type="PRINTS" id="PR00081">
    <property type="entry name" value="GDHRDH"/>
</dbReference>
<dbReference type="SUPFAM" id="SSF51735">
    <property type="entry name" value="NAD(P)-binding Rossmann-fold domains"/>
    <property type="match status" value="1"/>
</dbReference>
<dbReference type="PANTHER" id="PTHR24321:SF8">
    <property type="entry name" value="ESTRADIOL 17-BETA-DEHYDROGENASE 8-RELATED"/>
    <property type="match status" value="1"/>
</dbReference>
<proteinExistence type="inferred from homology"/>
<dbReference type="Pfam" id="PF13561">
    <property type="entry name" value="adh_short_C2"/>
    <property type="match status" value="1"/>
</dbReference>